<proteinExistence type="predicted"/>
<keyword evidence="3" id="KW-1185">Reference proteome</keyword>
<protein>
    <recommendedName>
        <fullName evidence="1">MADF domain-containing protein</fullName>
    </recommendedName>
</protein>
<dbReference type="Pfam" id="PF10545">
    <property type="entry name" value="MADF_DNA_bdg"/>
    <property type="match status" value="1"/>
</dbReference>
<reference evidence="2" key="1">
    <citation type="submission" date="2022-03" db="EMBL/GenBank/DDBJ databases">
        <authorList>
            <person name="Sayadi A."/>
        </authorList>
    </citation>
    <scope>NUCLEOTIDE SEQUENCE</scope>
</reference>
<dbReference type="AlphaFoldDB" id="A0A9P0KIU9"/>
<evidence type="ECO:0000313" key="3">
    <source>
        <dbReference type="Proteomes" id="UP001152888"/>
    </source>
</evidence>
<feature type="domain" description="MADF" evidence="1">
    <location>
        <begin position="12"/>
        <end position="65"/>
    </location>
</feature>
<organism evidence="2 3">
    <name type="scientific">Acanthoscelides obtectus</name>
    <name type="common">Bean weevil</name>
    <name type="synonym">Bruchus obtectus</name>
    <dbReference type="NCBI Taxonomy" id="200917"/>
    <lineage>
        <taxon>Eukaryota</taxon>
        <taxon>Metazoa</taxon>
        <taxon>Ecdysozoa</taxon>
        <taxon>Arthropoda</taxon>
        <taxon>Hexapoda</taxon>
        <taxon>Insecta</taxon>
        <taxon>Pterygota</taxon>
        <taxon>Neoptera</taxon>
        <taxon>Endopterygota</taxon>
        <taxon>Coleoptera</taxon>
        <taxon>Polyphaga</taxon>
        <taxon>Cucujiformia</taxon>
        <taxon>Chrysomeloidea</taxon>
        <taxon>Chrysomelidae</taxon>
        <taxon>Bruchinae</taxon>
        <taxon>Bruchini</taxon>
        <taxon>Acanthoscelides</taxon>
    </lineage>
</organism>
<sequence length="149" mass="17081">MDKEMNIDNDLLIALVEARPVLWDISLNIFKGRNTTREACSQLCCELNEDFKEKFIENNIGNQHCTDEQKYPVKCCIRKTKLSLITAQLYFENPVTSSFKSHGSRIKSVCGICINKMVSLIFNEYMGELRDSKFLAIQKIIGANYTEKA</sequence>
<evidence type="ECO:0000313" key="2">
    <source>
        <dbReference type="EMBL" id="CAH1974863.1"/>
    </source>
</evidence>
<accession>A0A9P0KIU9</accession>
<evidence type="ECO:0000259" key="1">
    <source>
        <dbReference type="Pfam" id="PF10545"/>
    </source>
</evidence>
<name>A0A9P0KIU9_ACAOB</name>
<comment type="caution">
    <text evidence="2">The sequence shown here is derived from an EMBL/GenBank/DDBJ whole genome shotgun (WGS) entry which is preliminary data.</text>
</comment>
<gene>
    <name evidence="2" type="ORF">ACAOBT_LOCUS11323</name>
</gene>
<dbReference type="EMBL" id="CAKOFQ010006830">
    <property type="protein sequence ID" value="CAH1974863.1"/>
    <property type="molecule type" value="Genomic_DNA"/>
</dbReference>
<dbReference type="InterPro" id="IPR006578">
    <property type="entry name" value="MADF-dom"/>
</dbReference>
<dbReference type="OrthoDB" id="10071528at2759"/>
<dbReference type="Proteomes" id="UP001152888">
    <property type="component" value="Unassembled WGS sequence"/>
</dbReference>